<gene>
    <name evidence="1" type="ordered locus">PSEEN4656</name>
</gene>
<dbReference type="EMBL" id="CT573326">
    <property type="protein sequence ID" value="CAK17327.1"/>
    <property type="molecule type" value="Genomic_DNA"/>
</dbReference>
<dbReference type="Proteomes" id="UP000000658">
    <property type="component" value="Chromosome"/>
</dbReference>
<protein>
    <submittedName>
        <fullName evidence="1">Uncharacterized protein</fullName>
    </submittedName>
</protein>
<dbReference type="HOGENOM" id="CLU_1538741_0_0_6"/>
<dbReference type="STRING" id="384676.PSEEN4656"/>
<reference evidence="1 2" key="1">
    <citation type="journal article" date="2006" name="Nat. Biotechnol.">
        <title>Complete genome sequence of the entomopathogenic and metabolically versatile soil bacterium Pseudomonas entomophila.</title>
        <authorList>
            <person name="Vodovar N."/>
            <person name="Vallenet D."/>
            <person name="Cruveiller S."/>
            <person name="Rouy Z."/>
            <person name="Barbe V."/>
            <person name="Acosta C."/>
            <person name="Cattolico L."/>
            <person name="Jubin C."/>
            <person name="Lajus A."/>
            <person name="Segurens B."/>
            <person name="Vacherie B."/>
            <person name="Wincker P."/>
            <person name="Weissenbach J."/>
            <person name="Lemaitre B."/>
            <person name="Medigue C."/>
            <person name="Boccard F."/>
        </authorList>
    </citation>
    <scope>NUCLEOTIDE SEQUENCE [LARGE SCALE GENOMIC DNA]</scope>
    <source>
        <strain evidence="1 2">L48</strain>
    </source>
</reference>
<dbReference type="KEGG" id="pen:PSEEN4656"/>
<evidence type="ECO:0000313" key="2">
    <source>
        <dbReference type="Proteomes" id="UP000000658"/>
    </source>
</evidence>
<evidence type="ECO:0000313" key="1">
    <source>
        <dbReference type="EMBL" id="CAK17327.1"/>
    </source>
</evidence>
<sequence length="174" mass="18227">MLAELANIDRFEGAKMHRLELAKIALLSLIVSVSQLAVSAELFRSVIHNGRDPFTLPQVKEGGCSNWAYPWPGAKICVAPTSQCNYMYSELAVVVEGPDGEEAKNEVNRCFSEAAVSGAAAGLITGYATGGAAGLSAAAATFKSSLESCVKGTVKESITTKTVNPSHWGGWGSC</sequence>
<organism evidence="1 2">
    <name type="scientific">Pseudomonas entomophila (strain L48)</name>
    <dbReference type="NCBI Taxonomy" id="384676"/>
    <lineage>
        <taxon>Bacteria</taxon>
        <taxon>Pseudomonadati</taxon>
        <taxon>Pseudomonadota</taxon>
        <taxon>Gammaproteobacteria</taxon>
        <taxon>Pseudomonadales</taxon>
        <taxon>Pseudomonadaceae</taxon>
        <taxon>Pseudomonas</taxon>
    </lineage>
</organism>
<proteinExistence type="predicted"/>
<name>Q1I4V9_PSEE4</name>
<dbReference type="AlphaFoldDB" id="Q1I4V9"/>
<accession>Q1I4V9</accession>